<comment type="caution">
    <text evidence="1">The sequence shown here is derived from an EMBL/GenBank/DDBJ whole genome shotgun (WGS) entry which is preliminary data.</text>
</comment>
<evidence type="ECO:0000313" key="1">
    <source>
        <dbReference type="EMBL" id="RKU45826.1"/>
    </source>
</evidence>
<accession>A0A420YD72</accession>
<organism evidence="1 2">
    <name type="scientific">Coniochaeta pulveracea</name>
    <dbReference type="NCBI Taxonomy" id="177199"/>
    <lineage>
        <taxon>Eukaryota</taxon>
        <taxon>Fungi</taxon>
        <taxon>Dikarya</taxon>
        <taxon>Ascomycota</taxon>
        <taxon>Pezizomycotina</taxon>
        <taxon>Sordariomycetes</taxon>
        <taxon>Sordariomycetidae</taxon>
        <taxon>Coniochaetales</taxon>
        <taxon>Coniochaetaceae</taxon>
        <taxon>Coniochaeta</taxon>
    </lineage>
</organism>
<proteinExistence type="predicted"/>
<dbReference type="AlphaFoldDB" id="A0A420YD72"/>
<evidence type="ECO:0000313" key="2">
    <source>
        <dbReference type="Proteomes" id="UP000275385"/>
    </source>
</evidence>
<name>A0A420YD72_9PEZI</name>
<dbReference type="EMBL" id="QVQW01000018">
    <property type="protein sequence ID" value="RKU45826.1"/>
    <property type="molecule type" value="Genomic_DNA"/>
</dbReference>
<gene>
    <name evidence="1" type="ORF">DL546_006579</name>
</gene>
<protein>
    <submittedName>
        <fullName evidence="1">Uncharacterized protein</fullName>
    </submittedName>
</protein>
<keyword evidence="2" id="KW-1185">Reference proteome</keyword>
<reference evidence="1 2" key="1">
    <citation type="submission" date="2018-08" db="EMBL/GenBank/DDBJ databases">
        <title>Draft genome of the lignicolous fungus Coniochaeta pulveracea.</title>
        <authorList>
            <person name="Borstlap C.J."/>
            <person name="De Witt R.N."/>
            <person name="Botha A."/>
            <person name="Volschenk H."/>
        </authorList>
    </citation>
    <scope>NUCLEOTIDE SEQUENCE [LARGE SCALE GENOMIC DNA]</scope>
    <source>
        <strain evidence="1 2">CAB683</strain>
    </source>
</reference>
<dbReference type="Proteomes" id="UP000275385">
    <property type="component" value="Unassembled WGS sequence"/>
</dbReference>
<sequence>MAEDLVNAWCSWQTPGLPRGGGVVSNKASLPVQRPPSHVMDNMFQGYDFACAEVAGHNPSVNSTRNSAGDVDDEVPHLFSTTEPLAFSISFPFCASARITSQGDMAGKLEEPSQIVSSVMLVDVVRFENATALD</sequence>